<sequence>MVRVQVMTVRTGAKLCEEHRLKARFLPLRINLDQELVKFLRQFVPMDDEASTWKTLKRLLHGYSLLLFVPVLGRVCQASDCK</sequence>
<evidence type="ECO:0000313" key="2">
    <source>
        <dbReference type="Proteomes" id="UP001163321"/>
    </source>
</evidence>
<comment type="caution">
    <text evidence="1">The sequence shown here is derived from an EMBL/GenBank/DDBJ whole genome shotgun (WGS) entry which is preliminary data.</text>
</comment>
<gene>
    <name evidence="1" type="ORF">PsorP6_002674</name>
</gene>
<protein>
    <submittedName>
        <fullName evidence="1">Uncharacterized protein</fullName>
    </submittedName>
</protein>
<organism evidence="1 2">
    <name type="scientific">Peronosclerospora sorghi</name>
    <dbReference type="NCBI Taxonomy" id="230839"/>
    <lineage>
        <taxon>Eukaryota</taxon>
        <taxon>Sar</taxon>
        <taxon>Stramenopiles</taxon>
        <taxon>Oomycota</taxon>
        <taxon>Peronosporomycetes</taxon>
        <taxon>Peronosporales</taxon>
        <taxon>Peronosporaceae</taxon>
        <taxon>Peronosclerospora</taxon>
    </lineage>
</organism>
<evidence type="ECO:0000313" key="1">
    <source>
        <dbReference type="EMBL" id="KAI9921017.1"/>
    </source>
</evidence>
<dbReference type="EMBL" id="CM047580">
    <property type="protein sequence ID" value="KAI9921017.1"/>
    <property type="molecule type" value="Genomic_DNA"/>
</dbReference>
<dbReference type="Proteomes" id="UP001163321">
    <property type="component" value="Chromosome 1"/>
</dbReference>
<reference evidence="1 2" key="1">
    <citation type="journal article" date="2022" name="bioRxiv">
        <title>The genome of the oomycete Peronosclerospora sorghi, a cosmopolitan pathogen of maize and sorghum, is inflated with dispersed pseudogenes.</title>
        <authorList>
            <person name="Fletcher K."/>
            <person name="Martin F."/>
            <person name="Isakeit T."/>
            <person name="Cavanaugh K."/>
            <person name="Magill C."/>
            <person name="Michelmore R."/>
        </authorList>
    </citation>
    <scope>NUCLEOTIDE SEQUENCE [LARGE SCALE GENOMIC DNA]</scope>
    <source>
        <strain evidence="1">P6</strain>
    </source>
</reference>
<keyword evidence="2" id="KW-1185">Reference proteome</keyword>
<name>A0ACC0WR01_9STRA</name>
<accession>A0ACC0WR01</accession>
<proteinExistence type="predicted"/>